<proteinExistence type="predicted"/>
<protein>
    <submittedName>
        <fullName evidence="1">Portal</fullName>
    </submittedName>
</protein>
<organism evidence="1">
    <name type="scientific">Siphoviridae sp. cttdo1</name>
    <dbReference type="NCBI Taxonomy" id="2823606"/>
    <lineage>
        <taxon>Viruses</taxon>
        <taxon>Duplodnaviria</taxon>
        <taxon>Heunggongvirae</taxon>
        <taxon>Uroviricota</taxon>
        <taxon>Caudoviricetes</taxon>
    </lineage>
</organism>
<name>A0A8S5LC01_9CAUD</name>
<dbReference type="EMBL" id="BK014678">
    <property type="protein sequence ID" value="DAD67470.1"/>
    <property type="molecule type" value="Genomic_DNA"/>
</dbReference>
<sequence length="470" mass="54000">MEKIELNKPGYGTYAVLKGGKEVIKFSDNSDIVTDKETNAIPVVPKGKSQPIEFVPRGRNNNMMYDIMKKIGHNVTVGSNIEFKNKIIYGDGVMVYRKYRDHQTRKIVKEEVMPEEYPEIFEFIENNNYSLIRHEIANDLAIFYDSYVEYLFDSNNPPKLVQVKSKEATCSRISKIDEKTGKSEWHGYSAEWHKGSPDDVIATPLLDRQSSLRDMKIRMGKLPNKDGKNEIVKERNFIHNIRINTPGRFYYCRPYWWSVFASGWYDFSSAIPVYKKALIKNQMTLRYVIYIKDTFWDKLYKAKGLTTDEEKAQCREDFLKEMNDFLAGEENAGKAFVAEFRYDKIKGFEDKDIIISALTNQQIGGEYIEDSEEVSNTICYAMGVHPSIIGASPGKGKSINGTEARELFTIEQALMKMYQDATLEPLYFAKAINDWPKDIYFSITNCQLTTLDQGTGAVKNTGLTPETEEK</sequence>
<evidence type="ECO:0000313" key="1">
    <source>
        <dbReference type="EMBL" id="DAD67470.1"/>
    </source>
</evidence>
<reference evidence="1" key="1">
    <citation type="journal article" date="2021" name="Proc. Natl. Acad. Sci. U.S.A.">
        <title>A Catalog of Tens of Thousands of Viruses from Human Metagenomes Reveals Hidden Associations with Chronic Diseases.</title>
        <authorList>
            <person name="Tisza M.J."/>
            <person name="Buck C.B."/>
        </authorList>
    </citation>
    <scope>NUCLEOTIDE SEQUENCE</scope>
    <source>
        <strain evidence="1">Cttdo1</strain>
    </source>
</reference>
<accession>A0A8S5LC01</accession>